<organism evidence="3 4">
    <name type="scientific">Lentilactobacillus kisonensis DSM 19906 = JCM 15041</name>
    <dbReference type="NCBI Taxonomy" id="1423766"/>
    <lineage>
        <taxon>Bacteria</taxon>
        <taxon>Bacillati</taxon>
        <taxon>Bacillota</taxon>
        <taxon>Bacilli</taxon>
        <taxon>Lactobacillales</taxon>
        <taxon>Lactobacillaceae</taxon>
        <taxon>Lentilactobacillus</taxon>
    </lineage>
</organism>
<feature type="domain" description="YdbS-like PH" evidence="2">
    <location>
        <begin position="395"/>
        <end position="474"/>
    </location>
</feature>
<feature type="domain" description="YdbS-like PH" evidence="2">
    <location>
        <begin position="245"/>
        <end position="319"/>
    </location>
</feature>
<protein>
    <recommendedName>
        <fullName evidence="2">YdbS-like PH domain-containing protein</fullName>
    </recommendedName>
</protein>
<keyword evidence="1" id="KW-0812">Transmembrane</keyword>
<reference evidence="3 4" key="1">
    <citation type="journal article" date="2015" name="Genome Announc.">
        <title>Expanding the biotechnology potential of lactobacilli through comparative genomics of 213 strains and associated genera.</title>
        <authorList>
            <person name="Sun Z."/>
            <person name="Harris H.M."/>
            <person name="McCann A."/>
            <person name="Guo C."/>
            <person name="Argimon S."/>
            <person name="Zhang W."/>
            <person name="Yang X."/>
            <person name="Jeffery I.B."/>
            <person name="Cooney J.C."/>
            <person name="Kagawa T.F."/>
            <person name="Liu W."/>
            <person name="Song Y."/>
            <person name="Salvetti E."/>
            <person name="Wrobel A."/>
            <person name="Rasinkangas P."/>
            <person name="Parkhill J."/>
            <person name="Rea M.C."/>
            <person name="O'Sullivan O."/>
            <person name="Ritari J."/>
            <person name="Douillard F.P."/>
            <person name="Paul Ross R."/>
            <person name="Yang R."/>
            <person name="Briner A.E."/>
            <person name="Felis G.E."/>
            <person name="de Vos W.M."/>
            <person name="Barrangou R."/>
            <person name="Klaenhammer T.R."/>
            <person name="Caufield P.W."/>
            <person name="Cui Y."/>
            <person name="Zhang H."/>
            <person name="O'Toole P.W."/>
        </authorList>
    </citation>
    <scope>NUCLEOTIDE SEQUENCE [LARGE SCALE GENOMIC DNA]</scope>
    <source>
        <strain evidence="3 4">DSM 19906</strain>
    </source>
</reference>
<evidence type="ECO:0000259" key="2">
    <source>
        <dbReference type="Pfam" id="PF03703"/>
    </source>
</evidence>
<keyword evidence="1" id="KW-0472">Membrane</keyword>
<dbReference type="RefSeq" id="WP_056949595.1">
    <property type="nucleotide sequence ID" value="NZ_AZEB01000028.1"/>
</dbReference>
<dbReference type="Pfam" id="PF03703">
    <property type="entry name" value="bPH_2"/>
    <property type="match status" value="3"/>
</dbReference>
<keyword evidence="4" id="KW-1185">Reference proteome</keyword>
<keyword evidence="1" id="KW-1133">Transmembrane helix</keyword>
<feature type="transmembrane region" description="Helical" evidence="1">
    <location>
        <begin position="46"/>
        <end position="68"/>
    </location>
</feature>
<feature type="transmembrane region" description="Helical" evidence="1">
    <location>
        <begin position="351"/>
        <end position="371"/>
    </location>
</feature>
<evidence type="ECO:0000313" key="3">
    <source>
        <dbReference type="EMBL" id="KRL20375.1"/>
    </source>
</evidence>
<feature type="transmembrane region" description="Helical" evidence="1">
    <location>
        <begin position="21"/>
        <end position="40"/>
    </location>
</feature>
<dbReference type="Proteomes" id="UP000051439">
    <property type="component" value="Unassembled WGS sequence"/>
</dbReference>
<sequence length="478" mass="54540">MTSDTKHHLNPLSLFYFLFRHLWDWLFIVIVTVGPLYGFLEKHGISPILGFAALVVLIIFAVTIRYLCFTFEIGTDMLTINSGVFIKKHTHIPYGRIQTIQHSQWFFLKPFRLEKLQIETAGHDDKSPEAVLPLVSESIRDTIENKRVQVSRSNVTPTATSPQPPTYLIRPRDLYIFALTSLGIFPLIAILLALYGKLQEMIPKKVINSLTSELIHQSLIIVALIGILIVIIGIAGSFLSIVQRYYRFTLTVQANQLKTYQGLFQRNSVTIPTNRIQAIRIKQNVIRQLCHLSTIQALAASSAGDDEKSNDLMVMPVVNTPEVFPTLTPFVEWTPKTSIALTHLRKTTYWYFIRNALLVTVIPIIVCLYFFHLWGLFSLILLIIAILLGWYSAGNTGWAISGNQLLMQVGHSFTRSQYVIPKKNIQSFSLHQSIWMSSKGLAHLEVNLRHGNHNQEIELRYLPLGVAQEIFEWLKKRH</sequence>
<gene>
    <name evidence="3" type="ORF">FC98_GL001548</name>
</gene>
<feature type="transmembrane region" description="Helical" evidence="1">
    <location>
        <begin position="377"/>
        <end position="400"/>
    </location>
</feature>
<evidence type="ECO:0000313" key="4">
    <source>
        <dbReference type="Proteomes" id="UP000051439"/>
    </source>
</evidence>
<feature type="transmembrane region" description="Helical" evidence="1">
    <location>
        <begin position="215"/>
        <end position="239"/>
    </location>
</feature>
<feature type="domain" description="YdbS-like PH" evidence="2">
    <location>
        <begin position="66"/>
        <end position="137"/>
    </location>
</feature>
<name>A0A0R1NIP8_9LACO</name>
<dbReference type="PATRIC" id="fig|1423766.4.peg.1602"/>
<dbReference type="AlphaFoldDB" id="A0A0R1NIP8"/>
<feature type="transmembrane region" description="Helical" evidence="1">
    <location>
        <begin position="174"/>
        <end position="195"/>
    </location>
</feature>
<accession>A0A0R1NIP8</accession>
<dbReference type="InterPro" id="IPR014529">
    <property type="entry name" value="UCP026631"/>
</dbReference>
<evidence type="ECO:0000256" key="1">
    <source>
        <dbReference type="SAM" id="Phobius"/>
    </source>
</evidence>
<dbReference type="PIRSF" id="PIRSF026631">
    <property type="entry name" value="UCP026631"/>
    <property type="match status" value="1"/>
</dbReference>
<proteinExistence type="predicted"/>
<dbReference type="PANTHER" id="PTHR34473:SF2">
    <property type="entry name" value="UPF0699 TRANSMEMBRANE PROTEIN YDBT"/>
    <property type="match status" value="1"/>
</dbReference>
<comment type="caution">
    <text evidence="3">The sequence shown here is derived from an EMBL/GenBank/DDBJ whole genome shotgun (WGS) entry which is preliminary data.</text>
</comment>
<dbReference type="EMBL" id="AZEB01000028">
    <property type="protein sequence ID" value="KRL20375.1"/>
    <property type="molecule type" value="Genomic_DNA"/>
</dbReference>
<dbReference type="InterPro" id="IPR005182">
    <property type="entry name" value="YdbS-like_PH"/>
</dbReference>
<dbReference type="PANTHER" id="PTHR34473">
    <property type="entry name" value="UPF0699 TRANSMEMBRANE PROTEIN YDBS"/>
    <property type="match status" value="1"/>
</dbReference>